<accession>A0ABT3KA57</accession>
<proteinExistence type="predicted"/>
<keyword evidence="3 4" id="KW-0408">Iron</keyword>
<evidence type="ECO:0000256" key="1">
    <source>
        <dbReference type="ARBA" id="ARBA00022617"/>
    </source>
</evidence>
<dbReference type="SUPFAM" id="SSF46626">
    <property type="entry name" value="Cytochrome c"/>
    <property type="match status" value="1"/>
</dbReference>
<dbReference type="PANTHER" id="PTHR35008">
    <property type="entry name" value="BLL4482 PROTEIN-RELATED"/>
    <property type="match status" value="1"/>
</dbReference>
<organism evidence="7 8">
    <name type="scientific">Gluconacetobacter entanii</name>
    <dbReference type="NCBI Taxonomy" id="108528"/>
    <lineage>
        <taxon>Bacteria</taxon>
        <taxon>Pseudomonadati</taxon>
        <taxon>Pseudomonadota</taxon>
        <taxon>Alphaproteobacteria</taxon>
        <taxon>Acetobacterales</taxon>
        <taxon>Acetobacteraceae</taxon>
        <taxon>Gluconacetobacter</taxon>
    </lineage>
</organism>
<dbReference type="PANTHER" id="PTHR35008:SF8">
    <property type="entry name" value="ALCOHOL DEHYDROGENASE CYTOCHROME C SUBUNIT"/>
    <property type="match status" value="1"/>
</dbReference>
<name>A0ABT3KA57_9PROT</name>
<dbReference type="RefSeq" id="WP_171789540.1">
    <property type="nucleotide sequence ID" value="NZ_JABJWD010000003.1"/>
</dbReference>
<evidence type="ECO:0000259" key="6">
    <source>
        <dbReference type="PROSITE" id="PS51007"/>
    </source>
</evidence>
<feature type="domain" description="Cytochrome c" evidence="6">
    <location>
        <begin position="53"/>
        <end position="142"/>
    </location>
</feature>
<keyword evidence="8" id="KW-1185">Reference proteome</keyword>
<keyword evidence="1 4" id="KW-0349">Heme</keyword>
<dbReference type="PROSITE" id="PS51007">
    <property type="entry name" value="CYTC"/>
    <property type="match status" value="1"/>
</dbReference>
<gene>
    <name evidence="7" type="ORF">NO263_17150</name>
</gene>
<dbReference type="InterPro" id="IPR036909">
    <property type="entry name" value="Cyt_c-like_dom_sf"/>
</dbReference>
<evidence type="ECO:0000313" key="8">
    <source>
        <dbReference type="Proteomes" id="UP001526337"/>
    </source>
</evidence>
<evidence type="ECO:0000256" key="2">
    <source>
        <dbReference type="ARBA" id="ARBA00022723"/>
    </source>
</evidence>
<evidence type="ECO:0000313" key="7">
    <source>
        <dbReference type="EMBL" id="MCW4592316.1"/>
    </source>
</evidence>
<dbReference type="Proteomes" id="UP001526337">
    <property type="component" value="Unassembled WGS sequence"/>
</dbReference>
<reference evidence="7 8" key="1">
    <citation type="submission" date="2022-07" db="EMBL/GenBank/DDBJ databases">
        <title>Genome stability of Gluconacetobacter entanii AV429.</title>
        <authorList>
            <person name="Trcek J."/>
            <person name="Cepec E."/>
        </authorList>
    </citation>
    <scope>NUCLEOTIDE SEQUENCE [LARGE SCALE GENOMIC DNA]</scope>
    <source>
        <strain evidence="7 8">AV429_2022</strain>
    </source>
</reference>
<dbReference type="InterPro" id="IPR009056">
    <property type="entry name" value="Cyt_c-like_dom"/>
</dbReference>
<feature type="signal peptide" evidence="5">
    <location>
        <begin position="1"/>
        <end position="22"/>
    </location>
</feature>
<dbReference type="EMBL" id="JANGSQ010000111">
    <property type="protein sequence ID" value="MCW4592316.1"/>
    <property type="molecule type" value="Genomic_DNA"/>
</dbReference>
<evidence type="ECO:0000256" key="5">
    <source>
        <dbReference type="SAM" id="SignalP"/>
    </source>
</evidence>
<keyword evidence="5" id="KW-0732">Signal</keyword>
<comment type="caution">
    <text evidence="7">The sequence shown here is derived from an EMBL/GenBank/DDBJ whole genome shotgun (WGS) entry which is preliminary data.</text>
</comment>
<sequence length="195" mass="21596">MFLYNIITFLLFILFLTRPCLASPCPGEPISEDSISPWNIDISRNGPLPQGNGTPLIGKNIYLEKCAACHGASGDGFMDIYPALRGGIGSLATKTPLRTVGSFWPSPESVLDYVRRAMPLNAPQSLNADDLYSVVSYLLYINNIIPQDFPLNEKTISSVKMPNRNGFIDTGEENGKITFPYKEVQDRLGNCFRKK</sequence>
<protein>
    <submittedName>
        <fullName evidence="7">Cytochrome c</fullName>
    </submittedName>
</protein>
<dbReference type="Gene3D" id="1.10.760.10">
    <property type="entry name" value="Cytochrome c-like domain"/>
    <property type="match status" value="1"/>
</dbReference>
<evidence type="ECO:0000256" key="3">
    <source>
        <dbReference type="ARBA" id="ARBA00023004"/>
    </source>
</evidence>
<dbReference type="Pfam" id="PF00034">
    <property type="entry name" value="Cytochrom_C"/>
    <property type="match status" value="1"/>
</dbReference>
<dbReference type="InterPro" id="IPR051459">
    <property type="entry name" value="Cytochrome_c-type_DH"/>
</dbReference>
<evidence type="ECO:0000256" key="4">
    <source>
        <dbReference type="PROSITE-ProRule" id="PRU00433"/>
    </source>
</evidence>
<feature type="chain" id="PRO_5045446969" evidence="5">
    <location>
        <begin position="23"/>
        <end position="195"/>
    </location>
</feature>
<keyword evidence="2 4" id="KW-0479">Metal-binding</keyword>